<evidence type="ECO:0000256" key="3">
    <source>
        <dbReference type="SAM" id="MobiDB-lite"/>
    </source>
</evidence>
<dbReference type="AlphaFoldDB" id="A0A1I1NTU2"/>
<feature type="compositionally biased region" description="Basic and acidic residues" evidence="3">
    <location>
        <begin position="1"/>
        <end position="26"/>
    </location>
</feature>
<organism evidence="4 5">
    <name type="scientific">Streptomyces aidingensis</name>
    <dbReference type="NCBI Taxonomy" id="910347"/>
    <lineage>
        <taxon>Bacteria</taxon>
        <taxon>Bacillati</taxon>
        <taxon>Actinomycetota</taxon>
        <taxon>Actinomycetes</taxon>
        <taxon>Kitasatosporales</taxon>
        <taxon>Streptomycetaceae</taxon>
        <taxon>Streptomyces</taxon>
    </lineage>
</organism>
<dbReference type="GO" id="GO:0004519">
    <property type="term" value="F:endonuclease activity"/>
    <property type="evidence" value="ECO:0007669"/>
    <property type="project" value="UniProtKB-KW"/>
</dbReference>
<dbReference type="InterPro" id="IPR011335">
    <property type="entry name" value="Restrct_endonuc-II-like"/>
</dbReference>
<dbReference type="EMBL" id="FOLM01000008">
    <property type="protein sequence ID" value="SFD00977.1"/>
    <property type="molecule type" value="Genomic_DNA"/>
</dbReference>
<dbReference type="PANTHER" id="PTHR34039:SF1">
    <property type="entry name" value="UPF0102 PROTEIN YRAN"/>
    <property type="match status" value="1"/>
</dbReference>
<dbReference type="Proteomes" id="UP000199207">
    <property type="component" value="Unassembled WGS sequence"/>
</dbReference>
<dbReference type="HAMAP" id="MF_00048">
    <property type="entry name" value="UPF0102"/>
    <property type="match status" value="1"/>
</dbReference>
<keyword evidence="4" id="KW-0255">Endonuclease</keyword>
<dbReference type="OrthoDB" id="9794876at2"/>
<name>A0A1I1NTU2_9ACTN</name>
<proteinExistence type="inferred from homology"/>
<keyword evidence="5" id="KW-1185">Reference proteome</keyword>
<dbReference type="InterPro" id="IPR011856">
    <property type="entry name" value="tRNA_endonuc-like_dom_sf"/>
</dbReference>
<keyword evidence="4" id="KW-0540">Nuclease</keyword>
<sequence length="165" mass="17638">MPSHTGDHARRTAGEEAAEKAAAEAARRRRERQRSAAALGRYGERLAVRRLREAGLAVLDRNWRCAEGELDIVAREDAPAGGRSAGPVVVVCEVKTRRAGGPQHPMAGVGPAKAERLRRLAARWLAERWLPAHGSPPPGGVRIDLIGVLLPDRGPAVVQHARGAA</sequence>
<dbReference type="GO" id="GO:0003676">
    <property type="term" value="F:nucleic acid binding"/>
    <property type="evidence" value="ECO:0007669"/>
    <property type="project" value="InterPro"/>
</dbReference>
<dbReference type="SUPFAM" id="SSF52980">
    <property type="entry name" value="Restriction endonuclease-like"/>
    <property type="match status" value="1"/>
</dbReference>
<evidence type="ECO:0000313" key="5">
    <source>
        <dbReference type="Proteomes" id="UP000199207"/>
    </source>
</evidence>
<dbReference type="Pfam" id="PF02021">
    <property type="entry name" value="UPF0102"/>
    <property type="match status" value="1"/>
</dbReference>
<dbReference type="NCBIfam" id="NF009154">
    <property type="entry name" value="PRK12497.3-3"/>
    <property type="match status" value="1"/>
</dbReference>
<reference evidence="4 5" key="1">
    <citation type="submission" date="2016-10" db="EMBL/GenBank/DDBJ databases">
        <authorList>
            <person name="de Groot N.N."/>
        </authorList>
    </citation>
    <scope>NUCLEOTIDE SEQUENCE [LARGE SCALE GENOMIC DNA]</scope>
    <source>
        <strain evidence="4 5">CGMCC 4.5739</strain>
    </source>
</reference>
<dbReference type="InterPro" id="IPR003509">
    <property type="entry name" value="UPF0102_YraN-like"/>
</dbReference>
<dbReference type="STRING" id="910347.SAMN05421773_108165"/>
<feature type="region of interest" description="Disordered" evidence="3">
    <location>
        <begin position="1"/>
        <end position="36"/>
    </location>
</feature>
<evidence type="ECO:0000256" key="2">
    <source>
        <dbReference type="HAMAP-Rule" id="MF_00048"/>
    </source>
</evidence>
<protein>
    <recommendedName>
        <fullName evidence="2">UPF0102 protein SAMN05421773_108165</fullName>
    </recommendedName>
</protein>
<comment type="similarity">
    <text evidence="1 2">Belongs to the UPF0102 family.</text>
</comment>
<keyword evidence="4" id="KW-0378">Hydrolase</keyword>
<evidence type="ECO:0000256" key="1">
    <source>
        <dbReference type="ARBA" id="ARBA00006738"/>
    </source>
</evidence>
<dbReference type="Gene3D" id="3.40.1350.10">
    <property type="match status" value="1"/>
</dbReference>
<gene>
    <name evidence="4" type="ORF">SAMN05421773_108165</name>
</gene>
<dbReference type="RefSeq" id="WP_093839639.1">
    <property type="nucleotide sequence ID" value="NZ_FOLM01000008.1"/>
</dbReference>
<dbReference type="CDD" id="cd20736">
    <property type="entry name" value="PoNe_Nuclease"/>
    <property type="match status" value="1"/>
</dbReference>
<evidence type="ECO:0000313" key="4">
    <source>
        <dbReference type="EMBL" id="SFD00977.1"/>
    </source>
</evidence>
<accession>A0A1I1NTU2</accession>
<dbReference type="PANTHER" id="PTHR34039">
    <property type="entry name" value="UPF0102 PROTEIN YRAN"/>
    <property type="match status" value="1"/>
</dbReference>